<protein>
    <submittedName>
        <fullName evidence="5">Polysaccharide biosynthesis protein</fullName>
    </submittedName>
</protein>
<evidence type="ECO:0000313" key="5">
    <source>
        <dbReference type="EMBL" id="GEO06006.1"/>
    </source>
</evidence>
<dbReference type="PANTHER" id="PTHR33619">
    <property type="entry name" value="POLYSACCHARIDE EXPORT PROTEIN GFCE-RELATED"/>
    <property type="match status" value="1"/>
</dbReference>
<dbReference type="PROSITE" id="PS51257">
    <property type="entry name" value="PROKAR_LIPOPROTEIN"/>
    <property type="match status" value="1"/>
</dbReference>
<keyword evidence="1" id="KW-0732">Signal</keyword>
<dbReference type="Pfam" id="PF10531">
    <property type="entry name" value="SLBB"/>
    <property type="match status" value="1"/>
</dbReference>
<dbReference type="AlphaFoldDB" id="A0A512B225"/>
<name>A0A512B225_9BACT</name>
<dbReference type="Gene3D" id="3.10.560.10">
    <property type="entry name" value="Outer membrane lipoprotein wza domain like"/>
    <property type="match status" value="1"/>
</dbReference>
<accession>A0A512B225</accession>
<feature type="transmembrane region" description="Helical" evidence="2">
    <location>
        <begin position="235"/>
        <end position="253"/>
    </location>
</feature>
<proteinExistence type="predicted"/>
<evidence type="ECO:0000313" key="6">
    <source>
        <dbReference type="Proteomes" id="UP000321532"/>
    </source>
</evidence>
<sequence length="258" mass="28899">MRNYFIIALLVFPGVFSCINTKRATYFNKIKDSVTYDSLQIPEHFIKPNDLLSINISSANPEAAKIFNQPNQSEIRSTTPTGDIVEPAGYLVNKNGSIQFLILGTIKAEGLTTHQLQEHIRNALLSRKLLLDPVVKVRFLNFKVTVLGEVARPTVITVPNEKITLLEALGLAGDITIFGKRSNVLVIREEAGKKVTKRINLNSYDLFKSPYYYLKSNDIVYIEPNKARIAGGTRFYQLLPTIISSFSVIIIVIDRLGN</sequence>
<dbReference type="EMBL" id="BJYS01000029">
    <property type="protein sequence ID" value="GEO06006.1"/>
    <property type="molecule type" value="Genomic_DNA"/>
</dbReference>
<gene>
    <name evidence="5" type="ORF">AAE02nite_36700</name>
</gene>
<dbReference type="Proteomes" id="UP000321532">
    <property type="component" value="Unassembled WGS sequence"/>
</dbReference>
<keyword evidence="2" id="KW-1133">Transmembrane helix</keyword>
<keyword evidence="6" id="KW-1185">Reference proteome</keyword>
<dbReference type="OrthoDB" id="662756at2"/>
<organism evidence="5 6">
    <name type="scientific">Adhaeribacter aerolatus</name>
    <dbReference type="NCBI Taxonomy" id="670289"/>
    <lineage>
        <taxon>Bacteria</taxon>
        <taxon>Pseudomonadati</taxon>
        <taxon>Bacteroidota</taxon>
        <taxon>Cytophagia</taxon>
        <taxon>Cytophagales</taxon>
        <taxon>Hymenobacteraceae</taxon>
        <taxon>Adhaeribacter</taxon>
    </lineage>
</organism>
<evidence type="ECO:0000256" key="2">
    <source>
        <dbReference type="SAM" id="Phobius"/>
    </source>
</evidence>
<keyword evidence="2" id="KW-0812">Transmembrane</keyword>
<evidence type="ECO:0000256" key="1">
    <source>
        <dbReference type="ARBA" id="ARBA00022729"/>
    </source>
</evidence>
<dbReference type="InterPro" id="IPR019554">
    <property type="entry name" value="Soluble_ligand-bd"/>
</dbReference>
<evidence type="ECO:0000259" key="4">
    <source>
        <dbReference type="Pfam" id="PF10531"/>
    </source>
</evidence>
<reference evidence="5 6" key="1">
    <citation type="submission" date="2019-07" db="EMBL/GenBank/DDBJ databases">
        <title>Whole genome shotgun sequence of Adhaeribacter aerolatus NBRC 106133.</title>
        <authorList>
            <person name="Hosoyama A."/>
            <person name="Uohara A."/>
            <person name="Ohji S."/>
            <person name="Ichikawa N."/>
        </authorList>
    </citation>
    <scope>NUCLEOTIDE SEQUENCE [LARGE SCALE GENOMIC DNA]</scope>
    <source>
        <strain evidence="5 6">NBRC 106133</strain>
    </source>
</reference>
<evidence type="ECO:0000259" key="3">
    <source>
        <dbReference type="Pfam" id="PF02563"/>
    </source>
</evidence>
<feature type="domain" description="Polysaccharide export protein N-terminal" evidence="3">
    <location>
        <begin position="45"/>
        <end position="138"/>
    </location>
</feature>
<feature type="domain" description="Soluble ligand binding" evidence="4">
    <location>
        <begin position="143"/>
        <end position="195"/>
    </location>
</feature>
<dbReference type="InterPro" id="IPR003715">
    <property type="entry name" value="Poly_export_N"/>
</dbReference>
<dbReference type="Pfam" id="PF02563">
    <property type="entry name" value="Poly_export"/>
    <property type="match status" value="1"/>
</dbReference>
<keyword evidence="2" id="KW-0472">Membrane</keyword>
<comment type="caution">
    <text evidence="5">The sequence shown here is derived from an EMBL/GenBank/DDBJ whole genome shotgun (WGS) entry which is preliminary data.</text>
</comment>
<dbReference type="InterPro" id="IPR049712">
    <property type="entry name" value="Poly_export"/>
</dbReference>
<dbReference type="RefSeq" id="WP_146901184.1">
    <property type="nucleotide sequence ID" value="NZ_BJYS01000029.1"/>
</dbReference>
<dbReference type="PANTHER" id="PTHR33619:SF3">
    <property type="entry name" value="POLYSACCHARIDE EXPORT PROTEIN GFCE-RELATED"/>
    <property type="match status" value="1"/>
</dbReference>
<dbReference type="GO" id="GO:0015159">
    <property type="term" value="F:polysaccharide transmembrane transporter activity"/>
    <property type="evidence" value="ECO:0007669"/>
    <property type="project" value="InterPro"/>
</dbReference>